<protein>
    <submittedName>
        <fullName evidence="5">Adenylate cyclase</fullName>
    </submittedName>
</protein>
<feature type="domain" description="Guanylate cyclase" evidence="3">
    <location>
        <begin position="1936"/>
        <end position="2065"/>
    </location>
</feature>
<evidence type="ECO:0000256" key="1">
    <source>
        <dbReference type="SAM" id="MobiDB-lite"/>
    </source>
</evidence>
<feature type="compositionally biased region" description="Low complexity" evidence="1">
    <location>
        <begin position="1031"/>
        <end position="1055"/>
    </location>
</feature>
<dbReference type="InterPro" id="IPR050697">
    <property type="entry name" value="Adenylyl/Guanylyl_Cyclase_3/4"/>
</dbReference>
<dbReference type="EMBL" id="QOQW01000016">
    <property type="protein sequence ID" value="RCK79080.1"/>
    <property type="molecule type" value="Genomic_DNA"/>
</dbReference>
<feature type="domain" description="HAMP" evidence="4">
    <location>
        <begin position="743"/>
        <end position="797"/>
    </location>
</feature>
<dbReference type="SMART" id="SM00044">
    <property type="entry name" value="CYCc"/>
    <property type="match status" value="2"/>
</dbReference>
<gene>
    <name evidence="5" type="ORF">OZSIB_0422</name>
</gene>
<dbReference type="PROSITE" id="PS50885">
    <property type="entry name" value="HAMP"/>
    <property type="match status" value="2"/>
</dbReference>
<dbReference type="Proteomes" id="UP000252355">
    <property type="component" value="Unassembled WGS sequence"/>
</dbReference>
<dbReference type="InterPro" id="IPR001054">
    <property type="entry name" value="A/G_cyclase"/>
</dbReference>
<evidence type="ECO:0000256" key="2">
    <source>
        <dbReference type="SAM" id="Phobius"/>
    </source>
</evidence>
<keyword evidence="2" id="KW-0472">Membrane</keyword>
<dbReference type="GO" id="GO:0009190">
    <property type="term" value="P:cyclic nucleotide biosynthetic process"/>
    <property type="evidence" value="ECO:0007669"/>
    <property type="project" value="InterPro"/>
</dbReference>
<accession>A0A367ZM09</accession>
<dbReference type="Gene3D" id="3.30.70.1230">
    <property type="entry name" value="Nucleotide cyclase"/>
    <property type="match status" value="2"/>
</dbReference>
<dbReference type="SUPFAM" id="SSF55073">
    <property type="entry name" value="Nucleotide cyclase"/>
    <property type="match status" value="2"/>
</dbReference>
<dbReference type="CDD" id="cd07302">
    <property type="entry name" value="CHD"/>
    <property type="match status" value="2"/>
</dbReference>
<sequence>MTERTGSAKDGRVAAWLLPLLLSVLPWLVLQIEADGLRTLQREEQKREWADRATRLAHHLQERAAYPTWVELAGRQLQEEWRAALGEAAPTPARNERALRRAAARTYLPGGRGATLWAASFPDPTLARPAVLMSGRGFSTNLRFILARVLEEVGREWNGLPNQLLTPTWEARLRSTFGEGCVPDLFTLPWRGRAFYAILQGRQQLVVWNLLRRGGRPHGAFLLAVPVRQDEIRLPLLATLHTWKRVRAGEAIWPAFLPLPGPRPAIARPVLHPALRRPAARRLLRGLARRMVERPPPPDRQVGRTRLPAEATIEVVEADGWWGLAGVPSIWMAHLPVLVGPAPAERPLWTTRLARLYGACLGLAWGFLLLRRGLGRSWPALGVRQELQWWFVGLAATPMALIIATGEQFSLHLTSNREFQLTRRLERRLLDLETGSSRLTLRYQTLCRTLAHSPELLARLKEVETLPASQGDATGQRQADDLLRRCRDADMDVIGILLVDQHRCYAAFPPHHRLGPNQTRTLTGFHHAIANEVLRTFATTTTTSTAPSTAPSTPPAIGPRKLSTAAAIGGLGLFSTNQDLLPVPDVVAAISLGERHTLRYFNLIELEGQPRWAIFILWNMDTQLDQYLREAIDRQNAAEPDDRGARFFAFRRRHEGWQAIAGPPRDATLGQIARQLRTGTVVDRLEDRLLIAFPSRRLPGILLGATASLRPLREELAQEARRSGLALLAILGLVLLGGVGLERWLARPIVRMIDGLQVVAAERFDLEVRIAEPRDDELGTTGRTLDRMARWLQERQAMSRFVAPQVLEVVAHGDLEQAARPTARELVLLVSDVRSFTTLSETYPPDRMFALINRHLQIMTTILRQHGGVIDRFIGDAIQAVFFPSDSGASMVDRALSAARAMMAAHQAFNRERQAAGEFTYQIGIGIEVGPVVTGVTGDRQHRLDFTVLGEPFKHAADLEAASKGGRALKVVCSPAVRAQAGPGFTFLPLTDPSVGEVWELADGPTDPPTSVPPASSPSTPPPAPPGEGGRAPASSSSSAGGPTPATSAPLGAPASPAPGPTPSPTAPPGPTLADPMPPRPAAGPRSASAPAPAAADQATPRAPSRFVLAAGLGLWLFPLVLGYGLWHLFDRWAAARQQATLAHRLQDDLALFERSIDAQVQGSLLINRLLHDLIRGEATGAALASDLLERLPRKMRDLQSLLPRTSWFLFRHAPFFRDDRLASEGFTLVASGGAVIDLDPVNPLDLYILCMAGLWHVTPHLPKSQVVFLETQLGLKSFVALMRSAIQALTTIPRLGGRPRLALVAPLVQSQPLTGLPENHPRYFPTATRLHSFAHTFGGVLLFIHPDDLSADFALKAALRNLDGLGITAAIRPLDGDALEHLVHPTFLRYPALSQALGAADHRLGEPFAVPGFGVIRGRIVLDREYEVWLARPTTGLAEGPAIIPSWGVAVAALLWIGTGVALTTALMLGKGTFARSLTTRLPVVFVSAILPVLALGSLFMERSFAEARLRLETDQVGRLQRTMKAISETRDLYLAWLISGMERIFRHPDLRQVLHRLEQASNREDQRTFDTVLFALDRQNMRRGLPLSQAFVIGPGRLNLVYHRARGQAEPLVKFFSTMHRLSLRTLNPNLSTNDRSDLLMSVGIDEFRDFLSSIMSPNVLAAMLHAPRAVSSFASGMRQDEFLRFNLWERGTPRYGVQARLNSEFADFQHLAGWAETLAAPAAPCRLVGMLEPRAPGLWHRPPFWMPRNDGDADFPPSYDMDPAMTPLPWSTLGHLAESSGFPAFWEEGQAQDAKLTLAHRGANRHDRVLIGELPIGQRRASLEGGAIHRRLGLAAVLLLTLLLAMRIARRFLEPVLALAGAAARILAQDFTARLPVDRGGEFGRLAEAFNRVASGVEQGRLLSRFVSESVRVAAADDERGRRALAGEHLEVTVLFAGLAGFKHLLATEDPVTLVPRLNRFLETMARLIREAGGDIDKFIGDKILAVFHPDRLGGPAAAAAAAARAATTMRAAMARIRGDLDLPLGVGVVTGPVLAGIMGTPDVRLEYTVIGDTVNLASRLGDLALRLSAGGGVLPDSQGASGGVVLEARTYELLRTSPDRALADRLVPLELPPIKGKTRSVTAYRLNAPDLLA</sequence>
<feature type="compositionally biased region" description="Pro residues" evidence="1">
    <location>
        <begin position="1006"/>
        <end position="1026"/>
    </location>
</feature>
<feature type="compositionally biased region" description="Pro residues" evidence="1">
    <location>
        <begin position="1056"/>
        <end position="1082"/>
    </location>
</feature>
<dbReference type="PROSITE" id="PS50125">
    <property type="entry name" value="GUANYLATE_CYCLASE_2"/>
    <property type="match status" value="2"/>
</dbReference>
<feature type="region of interest" description="Disordered" evidence="1">
    <location>
        <begin position="998"/>
        <end position="1098"/>
    </location>
</feature>
<dbReference type="Gene3D" id="6.10.340.10">
    <property type="match status" value="2"/>
</dbReference>
<feature type="transmembrane region" description="Helical" evidence="2">
    <location>
        <begin position="1107"/>
        <end position="1127"/>
    </location>
</feature>
<dbReference type="SUPFAM" id="SSF158472">
    <property type="entry name" value="HAMP domain-like"/>
    <property type="match status" value="1"/>
</dbReference>
<dbReference type="InterPro" id="IPR003660">
    <property type="entry name" value="HAMP_dom"/>
</dbReference>
<comment type="caution">
    <text evidence="5">The sequence shown here is derived from an EMBL/GenBank/DDBJ whole genome shotgun (WGS) entry which is preliminary data.</text>
</comment>
<reference evidence="5 6" key="1">
    <citation type="submission" date="2018-05" db="EMBL/GenBank/DDBJ databases">
        <title>A metagenomic window into the 2 km-deep terrestrial subsurface aquifer revealed taxonomically and functionally diverse microbial community comprising novel uncultured bacterial lineages.</title>
        <authorList>
            <person name="Kadnikov V.V."/>
            <person name="Mardanov A.V."/>
            <person name="Beletsky A.V."/>
            <person name="Banks D."/>
            <person name="Pimenov N.V."/>
            <person name="Frank Y.A."/>
            <person name="Karnachuk O.V."/>
            <person name="Ravin N.V."/>
        </authorList>
    </citation>
    <scope>NUCLEOTIDE SEQUENCE [LARGE SCALE GENOMIC DNA]</scope>
    <source>
        <strain evidence="5">BY5</strain>
    </source>
</reference>
<dbReference type="InterPro" id="IPR029787">
    <property type="entry name" value="Nucleotide_cyclase"/>
</dbReference>
<organism evidence="5 6">
    <name type="scientific">Candidatus Ozemobacter sibiricus</name>
    <dbReference type="NCBI Taxonomy" id="2268124"/>
    <lineage>
        <taxon>Bacteria</taxon>
        <taxon>Candidatus Ozemobacteria</taxon>
        <taxon>Candidatus Ozemobacterales</taxon>
        <taxon>Candidatus Ozemobacteraceae</taxon>
        <taxon>Candidatus Ozemobacter</taxon>
    </lineage>
</organism>
<dbReference type="CDD" id="cd06225">
    <property type="entry name" value="HAMP"/>
    <property type="match status" value="2"/>
</dbReference>
<feature type="transmembrane region" description="Helical" evidence="2">
    <location>
        <begin position="1483"/>
        <end position="1502"/>
    </location>
</feature>
<dbReference type="Pfam" id="PF00672">
    <property type="entry name" value="HAMP"/>
    <property type="match status" value="2"/>
</dbReference>
<feature type="compositionally biased region" description="Low complexity" evidence="1">
    <location>
        <begin position="1083"/>
        <end position="1098"/>
    </location>
</feature>
<dbReference type="SMART" id="SM00304">
    <property type="entry name" value="HAMP"/>
    <property type="match status" value="2"/>
</dbReference>
<keyword evidence="2" id="KW-1133">Transmembrane helix</keyword>
<proteinExistence type="predicted"/>
<feature type="domain" description="Guanylate cyclase" evidence="3">
    <location>
        <begin position="827"/>
        <end position="960"/>
    </location>
</feature>
<evidence type="ECO:0000313" key="5">
    <source>
        <dbReference type="EMBL" id="RCK79080.1"/>
    </source>
</evidence>
<dbReference type="GO" id="GO:0016020">
    <property type="term" value="C:membrane"/>
    <property type="evidence" value="ECO:0007669"/>
    <property type="project" value="InterPro"/>
</dbReference>
<keyword evidence="2" id="KW-0812">Transmembrane</keyword>
<dbReference type="PANTHER" id="PTHR43081:SF1">
    <property type="entry name" value="ADENYLATE CYCLASE, TERMINAL-DIFFERENTIATION SPECIFIC"/>
    <property type="match status" value="1"/>
</dbReference>
<evidence type="ECO:0000259" key="3">
    <source>
        <dbReference type="PROSITE" id="PS50125"/>
    </source>
</evidence>
<dbReference type="Pfam" id="PF00211">
    <property type="entry name" value="Guanylate_cyc"/>
    <property type="match status" value="2"/>
</dbReference>
<feature type="domain" description="HAMP" evidence="4">
    <location>
        <begin position="1853"/>
        <end position="1905"/>
    </location>
</feature>
<dbReference type="GO" id="GO:0004016">
    <property type="term" value="F:adenylate cyclase activity"/>
    <property type="evidence" value="ECO:0007669"/>
    <property type="project" value="UniProtKB-ARBA"/>
</dbReference>
<evidence type="ECO:0000313" key="6">
    <source>
        <dbReference type="Proteomes" id="UP000252355"/>
    </source>
</evidence>
<dbReference type="GO" id="GO:0035556">
    <property type="term" value="P:intracellular signal transduction"/>
    <property type="evidence" value="ECO:0007669"/>
    <property type="project" value="InterPro"/>
</dbReference>
<evidence type="ECO:0000259" key="4">
    <source>
        <dbReference type="PROSITE" id="PS50885"/>
    </source>
</evidence>
<feature type="transmembrane region" description="Helical" evidence="2">
    <location>
        <begin position="725"/>
        <end position="746"/>
    </location>
</feature>
<dbReference type="PANTHER" id="PTHR43081">
    <property type="entry name" value="ADENYLATE CYCLASE, TERMINAL-DIFFERENTIATION SPECIFIC-RELATED"/>
    <property type="match status" value="1"/>
</dbReference>
<name>A0A367ZM09_9BACT</name>
<feature type="transmembrane region" description="Helical" evidence="2">
    <location>
        <begin position="1448"/>
        <end position="1471"/>
    </location>
</feature>